<organism evidence="1">
    <name type="scientific">invertebrate metagenome</name>
    <dbReference type="NCBI Taxonomy" id="1711999"/>
    <lineage>
        <taxon>unclassified sequences</taxon>
        <taxon>metagenomes</taxon>
        <taxon>organismal metagenomes</taxon>
    </lineage>
</organism>
<accession>A0A484H6A3</accession>
<sequence length="37" mass="4417">MEWLVRGRATLNHKSAPFLFCRTLKKMSLNENRIEIL</sequence>
<dbReference type="EMBL" id="LR026963">
    <property type="protein sequence ID" value="VBB69657.1"/>
    <property type="molecule type" value="Genomic_DNA"/>
</dbReference>
<evidence type="ECO:0000313" key="1">
    <source>
        <dbReference type="EMBL" id="VBB69657.1"/>
    </source>
</evidence>
<name>A0A484H6A3_9ZZZZ</name>
<gene>
    <name evidence="1" type="ORF">RIEGSTA812A_PEG_1130</name>
</gene>
<proteinExistence type="predicted"/>
<protein>
    <submittedName>
        <fullName evidence="1">Uncharacterized protein</fullName>
    </submittedName>
</protein>
<dbReference type="AlphaFoldDB" id="A0A484H6A3"/>
<reference evidence="1" key="1">
    <citation type="submission" date="2018-10" db="EMBL/GenBank/DDBJ databases">
        <authorList>
            <person name="Gruber-Vodicka H."/>
            <person name="Jaeckle O."/>
        </authorList>
    </citation>
    <scope>NUCLEOTIDE SEQUENCE</scope>
</reference>